<name>A0A0G0A212_9BACT</name>
<protein>
    <submittedName>
        <fullName evidence="1">Uncharacterized protein</fullName>
    </submittedName>
</protein>
<dbReference type="AlphaFoldDB" id="A0A0G0A212"/>
<proteinExistence type="predicted"/>
<dbReference type="STRING" id="1618566.UR35_C0002G0009"/>
<accession>A0A0G0A212</accession>
<gene>
    <name evidence="1" type="ORF">UR35_C0002G0009</name>
</gene>
<evidence type="ECO:0000313" key="1">
    <source>
        <dbReference type="EMBL" id="KKP45176.1"/>
    </source>
</evidence>
<dbReference type="Proteomes" id="UP000034778">
    <property type="component" value="Unassembled WGS sequence"/>
</dbReference>
<evidence type="ECO:0000313" key="2">
    <source>
        <dbReference type="Proteomes" id="UP000034778"/>
    </source>
</evidence>
<organism evidence="1 2">
    <name type="scientific">Candidatus Woesebacteria bacterium GW2011_GWB1_33_22</name>
    <dbReference type="NCBI Taxonomy" id="1618566"/>
    <lineage>
        <taxon>Bacteria</taxon>
        <taxon>Candidatus Woeseibacteriota</taxon>
    </lineage>
</organism>
<dbReference type="EMBL" id="LBOW01000002">
    <property type="protein sequence ID" value="KKP45176.1"/>
    <property type="molecule type" value="Genomic_DNA"/>
</dbReference>
<comment type="caution">
    <text evidence="1">The sequence shown here is derived from an EMBL/GenBank/DDBJ whole genome shotgun (WGS) entry which is preliminary data.</text>
</comment>
<reference evidence="1 2" key="1">
    <citation type="journal article" date="2015" name="Nature">
        <title>rRNA introns, odd ribosomes, and small enigmatic genomes across a large radiation of phyla.</title>
        <authorList>
            <person name="Brown C.T."/>
            <person name="Hug L.A."/>
            <person name="Thomas B.C."/>
            <person name="Sharon I."/>
            <person name="Castelle C.J."/>
            <person name="Singh A."/>
            <person name="Wilkins M.J."/>
            <person name="Williams K.H."/>
            <person name="Banfield J.F."/>
        </authorList>
    </citation>
    <scope>NUCLEOTIDE SEQUENCE [LARGE SCALE GENOMIC DNA]</scope>
</reference>
<sequence>MKIDRKLAVQILKYCHEHCEFYFPFLVMCKKYSSEDDDFVEICCNEWESIEQDKSYQTFELWDNLKRYNNKSIKLLSIGFINEIIGNSILKDLEILVKNYKSYLRKDINNINGLEEFGLNQFIQGKADAYVDCVIIIKKYINNLN</sequence>